<feature type="region of interest" description="Disordered" evidence="6">
    <location>
        <begin position="49"/>
        <end position="74"/>
    </location>
</feature>
<dbReference type="GO" id="GO:0004867">
    <property type="term" value="F:serine-type endopeptidase inhibitor activity"/>
    <property type="evidence" value="ECO:0007669"/>
    <property type="project" value="UniProtKB-KW"/>
</dbReference>
<feature type="compositionally biased region" description="Basic and acidic residues" evidence="6">
    <location>
        <begin position="49"/>
        <end position="64"/>
    </location>
</feature>
<dbReference type="GO" id="GO:0005615">
    <property type="term" value="C:extracellular space"/>
    <property type="evidence" value="ECO:0007669"/>
    <property type="project" value="InterPro"/>
</dbReference>
<evidence type="ECO:0000256" key="6">
    <source>
        <dbReference type="SAM" id="MobiDB-lite"/>
    </source>
</evidence>
<feature type="non-terminal residue" evidence="9">
    <location>
        <position position="457"/>
    </location>
</feature>
<keyword evidence="2" id="KW-0646">Protease inhibitor</keyword>
<evidence type="ECO:0000256" key="3">
    <source>
        <dbReference type="ARBA" id="ARBA00022900"/>
    </source>
</evidence>
<dbReference type="InterPro" id="IPR000215">
    <property type="entry name" value="Serpin_fam"/>
</dbReference>
<organism evidence="9 10">
    <name type="scientific">Dinothrombium tinctorium</name>
    <dbReference type="NCBI Taxonomy" id="1965070"/>
    <lineage>
        <taxon>Eukaryota</taxon>
        <taxon>Metazoa</taxon>
        <taxon>Ecdysozoa</taxon>
        <taxon>Arthropoda</taxon>
        <taxon>Chelicerata</taxon>
        <taxon>Arachnida</taxon>
        <taxon>Acari</taxon>
        <taxon>Acariformes</taxon>
        <taxon>Trombidiformes</taxon>
        <taxon>Prostigmata</taxon>
        <taxon>Anystina</taxon>
        <taxon>Parasitengona</taxon>
        <taxon>Trombidioidea</taxon>
        <taxon>Trombidiidae</taxon>
        <taxon>Dinothrombium</taxon>
    </lineage>
</organism>
<dbReference type="InterPro" id="IPR042178">
    <property type="entry name" value="Serpin_sf_1"/>
</dbReference>
<reference evidence="9 10" key="1">
    <citation type="journal article" date="2018" name="Gigascience">
        <title>Genomes of trombidid mites reveal novel predicted allergens and laterally-transferred genes associated with secondary metabolism.</title>
        <authorList>
            <person name="Dong X."/>
            <person name="Chaisiri K."/>
            <person name="Xia D."/>
            <person name="Armstrong S.D."/>
            <person name="Fang Y."/>
            <person name="Donnelly M.J."/>
            <person name="Kadowaki T."/>
            <person name="McGarry J.W."/>
            <person name="Darby A.C."/>
            <person name="Makepeace B.L."/>
        </authorList>
    </citation>
    <scope>NUCLEOTIDE SEQUENCE [LARGE SCALE GENOMIC DNA]</scope>
    <source>
        <strain evidence="9">UoL-WK</strain>
    </source>
</reference>
<evidence type="ECO:0000259" key="8">
    <source>
        <dbReference type="SMART" id="SM00093"/>
    </source>
</evidence>
<name>A0A3S3PEJ1_9ACAR</name>
<accession>A0A3S3PEJ1</accession>
<evidence type="ECO:0000256" key="7">
    <source>
        <dbReference type="SAM" id="SignalP"/>
    </source>
</evidence>
<dbReference type="Pfam" id="PF00079">
    <property type="entry name" value="Serpin"/>
    <property type="match status" value="1"/>
</dbReference>
<dbReference type="AlphaFoldDB" id="A0A3S3PEJ1"/>
<dbReference type="PROSITE" id="PS00284">
    <property type="entry name" value="SERPIN"/>
    <property type="match status" value="1"/>
</dbReference>
<gene>
    <name evidence="9" type="ORF">B4U79_04937</name>
</gene>
<keyword evidence="3" id="KW-0722">Serine protease inhibitor</keyword>
<dbReference type="InterPro" id="IPR023795">
    <property type="entry name" value="Serpin_CS"/>
</dbReference>
<evidence type="ECO:0000256" key="5">
    <source>
        <dbReference type="RuleBase" id="RU000411"/>
    </source>
</evidence>
<dbReference type="EMBL" id="NCKU01001971">
    <property type="protein sequence ID" value="RWS10764.1"/>
    <property type="molecule type" value="Genomic_DNA"/>
</dbReference>
<protein>
    <submittedName>
        <fullName evidence="9">Serpin B6-like protein</fullName>
    </submittedName>
</protein>
<dbReference type="SUPFAM" id="SSF56574">
    <property type="entry name" value="Serpins"/>
    <property type="match status" value="1"/>
</dbReference>
<evidence type="ECO:0000313" key="10">
    <source>
        <dbReference type="Proteomes" id="UP000285301"/>
    </source>
</evidence>
<evidence type="ECO:0000256" key="4">
    <source>
        <dbReference type="ARBA" id="ARBA00023180"/>
    </source>
</evidence>
<evidence type="ECO:0000256" key="1">
    <source>
        <dbReference type="ARBA" id="ARBA00009500"/>
    </source>
</evidence>
<dbReference type="InterPro" id="IPR023796">
    <property type="entry name" value="Serpin_dom"/>
</dbReference>
<dbReference type="InterPro" id="IPR042185">
    <property type="entry name" value="Serpin_sf_2"/>
</dbReference>
<keyword evidence="10" id="KW-1185">Reference proteome</keyword>
<dbReference type="SMART" id="SM00093">
    <property type="entry name" value="SERPIN"/>
    <property type="match status" value="1"/>
</dbReference>
<dbReference type="STRING" id="1965070.A0A3S3PEJ1"/>
<evidence type="ECO:0000256" key="2">
    <source>
        <dbReference type="ARBA" id="ARBA00022690"/>
    </source>
</evidence>
<dbReference type="InterPro" id="IPR036186">
    <property type="entry name" value="Serpin_sf"/>
</dbReference>
<dbReference type="PANTHER" id="PTHR11461">
    <property type="entry name" value="SERINE PROTEASE INHIBITOR, SERPIN"/>
    <property type="match status" value="1"/>
</dbReference>
<feature type="chain" id="PRO_5018752235" evidence="7">
    <location>
        <begin position="25"/>
        <end position="457"/>
    </location>
</feature>
<comment type="similarity">
    <text evidence="1 5">Belongs to the serpin family.</text>
</comment>
<sequence>MYFAHVTLMLIVIIATTTVQWSTCAPSQDANDQRPSDADDIFKRQRTFRREPPKKFKESKEKSSKLPPVHPPTVFSDTHEPLPKHLQALVDANNNFGFKLVNSLIKYSGNKNIFIAPLSLFSTLITLYSASSKQTNDEIVYVLNLQNLDEDDIQNGFRSLLHNLLYETGPDTTLKILNALLVDNKVNISKQYTDRIRTYYNAYLEKVGFSSEPDYVLQWTNQLVSWWTDGLIPTLLTREPHPTTKLLLMNAIYFKSKWAEVFNPKYTTEKTFTNQDKSESKVPMMLINSKFRMFCDNETLNFCAVDIPYTGHRMAFTIFLPMNGIDLSFLDKNLNTETLKLTLSSLETRSLELGLPRMSLNTNYNLHKPLEDLGMKTAFSSDKANFSKIGTNNGQLFVKEAKHKTVLEVNEEGTVAAAATYAVIGNRQSPQRLYVNHPFIFIIRDIKTGTILFHGRI</sequence>
<dbReference type="OrthoDB" id="6416968at2759"/>
<evidence type="ECO:0000313" key="9">
    <source>
        <dbReference type="EMBL" id="RWS10764.1"/>
    </source>
</evidence>
<comment type="caution">
    <text evidence="9">The sequence shown here is derived from an EMBL/GenBank/DDBJ whole genome shotgun (WGS) entry which is preliminary data.</text>
</comment>
<feature type="signal peptide" evidence="7">
    <location>
        <begin position="1"/>
        <end position="24"/>
    </location>
</feature>
<dbReference type="Gene3D" id="3.30.497.10">
    <property type="entry name" value="Antithrombin, subunit I, domain 2"/>
    <property type="match status" value="1"/>
</dbReference>
<dbReference type="Gene3D" id="2.30.39.10">
    <property type="entry name" value="Alpha-1-antitrypsin, domain 1"/>
    <property type="match status" value="1"/>
</dbReference>
<feature type="domain" description="Serpin" evidence="8">
    <location>
        <begin position="98"/>
        <end position="457"/>
    </location>
</feature>
<keyword evidence="7" id="KW-0732">Signal</keyword>
<dbReference type="Proteomes" id="UP000285301">
    <property type="component" value="Unassembled WGS sequence"/>
</dbReference>
<proteinExistence type="inferred from homology"/>
<dbReference type="PANTHER" id="PTHR11461:SF211">
    <property type="entry name" value="GH10112P-RELATED"/>
    <property type="match status" value="1"/>
</dbReference>
<keyword evidence="4" id="KW-0325">Glycoprotein</keyword>